<evidence type="ECO:0000256" key="1">
    <source>
        <dbReference type="SAM" id="MobiDB-lite"/>
    </source>
</evidence>
<keyword evidence="3" id="KW-1185">Reference proteome</keyword>
<feature type="compositionally biased region" description="Low complexity" evidence="1">
    <location>
        <begin position="319"/>
        <end position="343"/>
    </location>
</feature>
<evidence type="ECO:0000313" key="2">
    <source>
        <dbReference type="EMBL" id="GFR93384.1"/>
    </source>
</evidence>
<feature type="region of interest" description="Disordered" evidence="1">
    <location>
        <begin position="45"/>
        <end position="72"/>
    </location>
</feature>
<dbReference type="Proteomes" id="UP000762676">
    <property type="component" value="Unassembled WGS sequence"/>
</dbReference>
<dbReference type="AlphaFoldDB" id="A0AAV4H738"/>
<protein>
    <submittedName>
        <fullName evidence="2">Zinc finger CCCH domain-containing protein 7A</fullName>
    </submittedName>
</protein>
<accession>A0AAV4H738</accession>
<sequence>MQLWEFDRNGTFNIEYFIKEAQDKNIFSSETPGIEIKELDAQPARKIKQTTAASSESPTSSGTNASKYKPRVGRRNVRLKPGPIQSSVINPLESKCALFCSKCLVLSGTAWFYIHHPSPNHKCLQSILAYQVQDSLGQTVWSVVRERINDFPGNYALCYSARYGDQDLCQYKVECYYAHSEEEKLLWKLEQENVFDISLFISHHRNNGVKTDSPPAAQQPSLSSLLQRFGGYFVFICRNCFLESSIISKHVSSNDTCSGQKRHAWRLSKVLAFVEDNNYTLIDKKKFFGQVAFFPMCKYQHNCYKLLQNQVATKPSNRPPEGSAPKKPSKSSLKEFSPPKALK</sequence>
<proteinExistence type="predicted"/>
<reference evidence="2 3" key="1">
    <citation type="journal article" date="2021" name="Elife">
        <title>Chloroplast acquisition without the gene transfer in kleptoplastic sea slugs, Plakobranchus ocellatus.</title>
        <authorList>
            <person name="Maeda T."/>
            <person name="Takahashi S."/>
            <person name="Yoshida T."/>
            <person name="Shimamura S."/>
            <person name="Takaki Y."/>
            <person name="Nagai Y."/>
            <person name="Toyoda A."/>
            <person name="Suzuki Y."/>
            <person name="Arimoto A."/>
            <person name="Ishii H."/>
            <person name="Satoh N."/>
            <person name="Nishiyama T."/>
            <person name="Hasebe M."/>
            <person name="Maruyama T."/>
            <person name="Minagawa J."/>
            <person name="Obokata J."/>
            <person name="Shigenobu S."/>
        </authorList>
    </citation>
    <scope>NUCLEOTIDE SEQUENCE [LARGE SCALE GENOMIC DNA]</scope>
</reference>
<evidence type="ECO:0000313" key="3">
    <source>
        <dbReference type="Proteomes" id="UP000762676"/>
    </source>
</evidence>
<feature type="region of interest" description="Disordered" evidence="1">
    <location>
        <begin position="313"/>
        <end position="343"/>
    </location>
</feature>
<name>A0AAV4H738_9GAST</name>
<feature type="compositionally biased region" description="Low complexity" evidence="1">
    <location>
        <begin position="50"/>
        <end position="66"/>
    </location>
</feature>
<dbReference type="EMBL" id="BMAT01012499">
    <property type="protein sequence ID" value="GFR93384.1"/>
    <property type="molecule type" value="Genomic_DNA"/>
</dbReference>
<organism evidence="2 3">
    <name type="scientific">Elysia marginata</name>
    <dbReference type="NCBI Taxonomy" id="1093978"/>
    <lineage>
        <taxon>Eukaryota</taxon>
        <taxon>Metazoa</taxon>
        <taxon>Spiralia</taxon>
        <taxon>Lophotrochozoa</taxon>
        <taxon>Mollusca</taxon>
        <taxon>Gastropoda</taxon>
        <taxon>Heterobranchia</taxon>
        <taxon>Euthyneura</taxon>
        <taxon>Panpulmonata</taxon>
        <taxon>Sacoglossa</taxon>
        <taxon>Placobranchoidea</taxon>
        <taxon>Plakobranchidae</taxon>
        <taxon>Elysia</taxon>
    </lineage>
</organism>
<comment type="caution">
    <text evidence="2">The sequence shown here is derived from an EMBL/GenBank/DDBJ whole genome shotgun (WGS) entry which is preliminary data.</text>
</comment>
<gene>
    <name evidence="2" type="ORF">ElyMa_006224500</name>
</gene>